<name>A0ABT6YBS2_9BACT</name>
<keyword evidence="4 5" id="KW-0413">Isomerase</keyword>
<organism evidence="9 10">
    <name type="scientific">Flectobacillus roseus</name>
    <dbReference type="NCBI Taxonomy" id="502259"/>
    <lineage>
        <taxon>Bacteria</taxon>
        <taxon>Pseudomonadati</taxon>
        <taxon>Bacteroidota</taxon>
        <taxon>Cytophagia</taxon>
        <taxon>Cytophagales</taxon>
        <taxon>Flectobacillaceae</taxon>
        <taxon>Flectobacillus</taxon>
    </lineage>
</organism>
<keyword evidence="3 5" id="KW-0697">Rotamase</keyword>
<protein>
    <recommendedName>
        <fullName evidence="6">Peptidyl-prolyl cis-trans isomerase</fullName>
        <ecNumber evidence="6">5.2.1.8</ecNumber>
    </recommendedName>
</protein>
<evidence type="ECO:0000313" key="10">
    <source>
        <dbReference type="Proteomes" id="UP001236507"/>
    </source>
</evidence>
<evidence type="ECO:0000256" key="1">
    <source>
        <dbReference type="ARBA" id="ARBA00000971"/>
    </source>
</evidence>
<keyword evidence="10" id="KW-1185">Reference proteome</keyword>
<dbReference type="PANTHER" id="PTHR43811:SF19">
    <property type="entry name" value="39 KDA FK506-BINDING NUCLEAR PROTEIN"/>
    <property type="match status" value="1"/>
</dbReference>
<evidence type="ECO:0000256" key="7">
    <source>
        <dbReference type="SAM" id="SignalP"/>
    </source>
</evidence>
<evidence type="ECO:0000256" key="4">
    <source>
        <dbReference type="ARBA" id="ARBA00023235"/>
    </source>
</evidence>
<dbReference type="EMBL" id="JASHIF010000016">
    <property type="protein sequence ID" value="MDI9861038.1"/>
    <property type="molecule type" value="Genomic_DNA"/>
</dbReference>
<evidence type="ECO:0000256" key="3">
    <source>
        <dbReference type="ARBA" id="ARBA00023110"/>
    </source>
</evidence>
<evidence type="ECO:0000256" key="2">
    <source>
        <dbReference type="ARBA" id="ARBA00006577"/>
    </source>
</evidence>
<dbReference type="SUPFAM" id="SSF54534">
    <property type="entry name" value="FKBP-like"/>
    <property type="match status" value="2"/>
</dbReference>
<dbReference type="Pfam" id="PF00254">
    <property type="entry name" value="FKBP_C"/>
    <property type="match status" value="1"/>
</dbReference>
<dbReference type="PROSITE" id="PS50059">
    <property type="entry name" value="FKBP_PPIASE"/>
    <property type="match status" value="1"/>
</dbReference>
<evidence type="ECO:0000259" key="8">
    <source>
        <dbReference type="PROSITE" id="PS50059"/>
    </source>
</evidence>
<dbReference type="RefSeq" id="WP_283345571.1">
    <property type="nucleotide sequence ID" value="NZ_JASHIF010000016.1"/>
</dbReference>
<accession>A0ABT6YBS2</accession>
<sequence length="296" mass="32635">MKKLFWLLAISCAFLVTSCMSNGDPDPAATEKLKQNEAAVKKYITDNNLAVQQHASGFYFQINNSNPSGRVPVVGDLSSINFVIKNLAGTIVDSSRVNQKIAYDYIFGAYNSVFNYPLSIMRVGDKGKFIFPQLQSNGDPVIIEIELLNTLTENENIDKYIATKYPQLSFTKTSTDLRFAVTSANPTGESLTAGKKVSLKYTGKLLFEMRKVDANNKLYYDAQFDSNTMDFTVGANLAIRGFEEGVARMKVGEKAVFIFPSNIGYSSSGSVNQTTGVYVIPPYSSLQFEVEVVSVK</sequence>
<evidence type="ECO:0000313" key="9">
    <source>
        <dbReference type="EMBL" id="MDI9861038.1"/>
    </source>
</evidence>
<dbReference type="InterPro" id="IPR046357">
    <property type="entry name" value="PPIase_dom_sf"/>
</dbReference>
<comment type="catalytic activity">
    <reaction evidence="1 5 6">
        <text>[protein]-peptidylproline (omega=180) = [protein]-peptidylproline (omega=0)</text>
        <dbReference type="Rhea" id="RHEA:16237"/>
        <dbReference type="Rhea" id="RHEA-COMP:10747"/>
        <dbReference type="Rhea" id="RHEA-COMP:10748"/>
        <dbReference type="ChEBI" id="CHEBI:83833"/>
        <dbReference type="ChEBI" id="CHEBI:83834"/>
        <dbReference type="EC" id="5.2.1.8"/>
    </reaction>
</comment>
<proteinExistence type="inferred from homology"/>
<dbReference type="PROSITE" id="PS51257">
    <property type="entry name" value="PROKAR_LIPOPROTEIN"/>
    <property type="match status" value="1"/>
</dbReference>
<feature type="signal peptide" evidence="7">
    <location>
        <begin position="1"/>
        <end position="23"/>
    </location>
</feature>
<feature type="chain" id="PRO_5045761703" description="Peptidyl-prolyl cis-trans isomerase" evidence="7">
    <location>
        <begin position="24"/>
        <end position="296"/>
    </location>
</feature>
<dbReference type="InterPro" id="IPR001179">
    <property type="entry name" value="PPIase_FKBP_dom"/>
</dbReference>
<gene>
    <name evidence="9" type="ORF">QM524_17610</name>
</gene>
<dbReference type="PANTHER" id="PTHR43811">
    <property type="entry name" value="FKBP-TYPE PEPTIDYL-PROLYL CIS-TRANS ISOMERASE FKPA"/>
    <property type="match status" value="1"/>
</dbReference>
<comment type="caution">
    <text evidence="9">The sequence shown here is derived from an EMBL/GenBank/DDBJ whole genome shotgun (WGS) entry which is preliminary data.</text>
</comment>
<feature type="domain" description="PPIase FKBP-type" evidence="8">
    <location>
        <begin position="194"/>
        <end position="296"/>
    </location>
</feature>
<dbReference type="Gene3D" id="3.10.50.40">
    <property type="match status" value="2"/>
</dbReference>
<keyword evidence="7" id="KW-0732">Signal</keyword>
<evidence type="ECO:0000256" key="5">
    <source>
        <dbReference type="PROSITE-ProRule" id="PRU00277"/>
    </source>
</evidence>
<dbReference type="EC" id="5.2.1.8" evidence="6"/>
<dbReference type="Proteomes" id="UP001236507">
    <property type="component" value="Unassembled WGS sequence"/>
</dbReference>
<reference evidence="9 10" key="1">
    <citation type="submission" date="2023-05" db="EMBL/GenBank/DDBJ databases">
        <title>Novel species of genus Flectobacillus isolated from stream in China.</title>
        <authorList>
            <person name="Lu H."/>
        </authorList>
    </citation>
    <scope>NUCLEOTIDE SEQUENCE [LARGE SCALE GENOMIC DNA]</scope>
    <source>
        <strain evidence="9 10">KCTC 42575</strain>
    </source>
</reference>
<evidence type="ECO:0000256" key="6">
    <source>
        <dbReference type="RuleBase" id="RU003915"/>
    </source>
</evidence>
<dbReference type="GO" id="GO:0003755">
    <property type="term" value="F:peptidyl-prolyl cis-trans isomerase activity"/>
    <property type="evidence" value="ECO:0007669"/>
    <property type="project" value="UniProtKB-EC"/>
</dbReference>
<comment type="similarity">
    <text evidence="2 6">Belongs to the FKBP-type PPIase family.</text>
</comment>